<comment type="caution">
    <text evidence="1">The sequence shown here is derived from an EMBL/GenBank/DDBJ whole genome shotgun (WGS) entry which is preliminary data.</text>
</comment>
<dbReference type="Proteomes" id="UP000887226">
    <property type="component" value="Unassembled WGS sequence"/>
</dbReference>
<dbReference type="AlphaFoldDB" id="A0A9P7Z035"/>
<dbReference type="OrthoDB" id="10534463at2759"/>
<protein>
    <submittedName>
        <fullName evidence="1">Uncharacterized protein</fullName>
    </submittedName>
</protein>
<keyword evidence="2" id="KW-1185">Reference proteome</keyword>
<reference evidence="1" key="1">
    <citation type="journal article" date="2021" name="IMA Fungus">
        <title>Genomic characterization of three marine fungi, including Emericellopsis atlantica sp. nov. with signatures of a generalist lifestyle and marine biomass degradation.</title>
        <authorList>
            <person name="Hagestad O.C."/>
            <person name="Hou L."/>
            <person name="Andersen J.H."/>
            <person name="Hansen E.H."/>
            <person name="Altermark B."/>
            <person name="Li C."/>
            <person name="Kuhnert E."/>
            <person name="Cox R.J."/>
            <person name="Crous P.W."/>
            <person name="Spatafora J.W."/>
            <person name="Lail K."/>
            <person name="Amirebrahimi M."/>
            <person name="Lipzen A."/>
            <person name="Pangilinan J."/>
            <person name="Andreopoulos W."/>
            <person name="Hayes R.D."/>
            <person name="Ng V."/>
            <person name="Grigoriev I.V."/>
            <person name="Jackson S.A."/>
            <person name="Sutton T.D.S."/>
            <person name="Dobson A.D.W."/>
            <person name="Rama T."/>
        </authorList>
    </citation>
    <scope>NUCLEOTIDE SEQUENCE</scope>
    <source>
        <strain evidence="1">TRa3180A</strain>
    </source>
</reference>
<sequence>MQSSTDHFDAIVVPTITGSSLHSILIPARHQSSRQPITSIQSSSTNLPPRTTIAALAALLFALPAIAASSFSHPEAYATIATSSPSYPEAYANIDVSSSSHPEAHVTIDSSITKASNTPQVKGDGIPVPTPEQARSLAAELKTYGTAIQTELNQCIAVPGENTAACFNRAKGMNLTPGKAMSPAQIAAATAKYSKLVGAMLGNCTKSKGVKTCLDAIKTASDNKDFSFDKRGQFLDFVNGFAEGFSSVFEAATPILTTVLPLLV</sequence>
<proteinExistence type="predicted"/>
<evidence type="ECO:0000313" key="2">
    <source>
        <dbReference type="Proteomes" id="UP000887226"/>
    </source>
</evidence>
<evidence type="ECO:0000313" key="1">
    <source>
        <dbReference type="EMBL" id="KAG9242994.1"/>
    </source>
</evidence>
<gene>
    <name evidence="1" type="ORF">BJ878DRAFT_543715</name>
</gene>
<organism evidence="1 2">
    <name type="scientific">Calycina marina</name>
    <dbReference type="NCBI Taxonomy" id="1763456"/>
    <lineage>
        <taxon>Eukaryota</taxon>
        <taxon>Fungi</taxon>
        <taxon>Dikarya</taxon>
        <taxon>Ascomycota</taxon>
        <taxon>Pezizomycotina</taxon>
        <taxon>Leotiomycetes</taxon>
        <taxon>Helotiales</taxon>
        <taxon>Pezizellaceae</taxon>
        <taxon>Calycina</taxon>
    </lineage>
</organism>
<name>A0A9P7Z035_9HELO</name>
<dbReference type="EMBL" id="MU254015">
    <property type="protein sequence ID" value="KAG9242994.1"/>
    <property type="molecule type" value="Genomic_DNA"/>
</dbReference>
<accession>A0A9P7Z035</accession>